<dbReference type="PANTHER" id="PTHR11142">
    <property type="entry name" value="PSEUDOURIDYLATE SYNTHASE"/>
    <property type="match status" value="1"/>
</dbReference>
<organism evidence="2 3">
    <name type="scientific">Crassostrea virginica</name>
    <name type="common">Eastern oyster</name>
    <dbReference type="NCBI Taxonomy" id="6565"/>
    <lineage>
        <taxon>Eukaryota</taxon>
        <taxon>Metazoa</taxon>
        <taxon>Spiralia</taxon>
        <taxon>Lophotrochozoa</taxon>
        <taxon>Mollusca</taxon>
        <taxon>Bivalvia</taxon>
        <taxon>Autobranchia</taxon>
        <taxon>Pteriomorphia</taxon>
        <taxon>Ostreida</taxon>
        <taxon>Ostreoidea</taxon>
        <taxon>Ostreidae</taxon>
        <taxon>Crassostrea</taxon>
    </lineage>
</organism>
<proteinExistence type="predicted"/>
<protein>
    <submittedName>
        <fullName evidence="3">tRNA pseudouridine synthase-like 1</fullName>
    </submittedName>
</protein>
<evidence type="ECO:0000256" key="1">
    <source>
        <dbReference type="ARBA" id="ARBA00023235"/>
    </source>
</evidence>
<keyword evidence="1" id="KW-0413">Isomerase</keyword>
<sequence length="401" mass="46318">MIKPLARQFFMRVSYDGSKYSGVRWNPLKKTVESTIDKFFETYVGKQRCSLRATSRTDKGVHAASNILHLRIKDPTRAINSDHLAYLLNHYLWKEEEDIRILELIETPFFRHPVELIKQREYVYRFAIFKEILVPVSKTTTVNTVRTQALPKQGLGNIFHEKSCVTLSPPFSIDKLLESAELLSGTTNVYNCTTSDGHREMERKKMGNKSYVRDIQVEVVRGHPMVLNLQPQLADKLEFWEIHFKSQSYINKQIRRMVGLMVGYAKEEYSLEFLKKVLSGQSLSHNDILTLHRPYATFSMPPQGLFLKNVELDKEMMEEASLRNPYIDLLANLSHLNFILHKNRTTCSSKPVTLKDLTQKTQTQLSEKINLNDLTLKNKGKDAKDFSLVKTDLGVVKVSIY</sequence>
<dbReference type="RefSeq" id="XP_022337597.1">
    <property type="nucleotide sequence ID" value="XM_022481889.1"/>
</dbReference>
<dbReference type="InterPro" id="IPR001406">
    <property type="entry name" value="PsdUridine_synth_TruA"/>
</dbReference>
<evidence type="ECO:0000313" key="2">
    <source>
        <dbReference type="Proteomes" id="UP000694844"/>
    </source>
</evidence>
<dbReference type="KEGG" id="cvn:111133458"/>
<evidence type="ECO:0000313" key="3">
    <source>
        <dbReference type="RefSeq" id="XP_022337597.1"/>
    </source>
</evidence>
<dbReference type="GO" id="GO:0031119">
    <property type="term" value="P:tRNA pseudouridine synthesis"/>
    <property type="evidence" value="ECO:0007669"/>
    <property type="project" value="TreeGrafter"/>
</dbReference>
<gene>
    <name evidence="3" type="primary">LOC111133458</name>
</gene>
<keyword evidence="2" id="KW-1185">Reference proteome</keyword>
<dbReference type="OrthoDB" id="271910at2759"/>
<dbReference type="InterPro" id="IPR020094">
    <property type="entry name" value="TruA/RsuA/RluB/E/F_N"/>
</dbReference>
<dbReference type="InterPro" id="IPR020095">
    <property type="entry name" value="PsdUridine_synth_TruA_C"/>
</dbReference>
<dbReference type="AlphaFoldDB" id="A0A8B8EAD3"/>
<accession>A0A8B8EAD3</accession>
<reference evidence="3" key="1">
    <citation type="submission" date="2025-08" db="UniProtKB">
        <authorList>
            <consortium name="RefSeq"/>
        </authorList>
    </citation>
    <scope>IDENTIFICATION</scope>
    <source>
        <tissue evidence="3">Whole sample</tissue>
    </source>
</reference>
<name>A0A8B8EAD3_CRAVI</name>
<dbReference type="GO" id="GO:0009982">
    <property type="term" value="F:pseudouridine synthase activity"/>
    <property type="evidence" value="ECO:0007669"/>
    <property type="project" value="InterPro"/>
</dbReference>
<dbReference type="GeneID" id="111133458"/>
<dbReference type="Gene3D" id="3.30.70.580">
    <property type="entry name" value="Pseudouridine synthase I, catalytic domain, N-terminal subdomain"/>
    <property type="match status" value="1"/>
</dbReference>
<dbReference type="Proteomes" id="UP000694844">
    <property type="component" value="Chromosome 5"/>
</dbReference>
<dbReference type="PANTHER" id="PTHR11142:SF0">
    <property type="entry name" value="TRNA PSEUDOURIDINE SYNTHASE-LIKE 1"/>
    <property type="match status" value="1"/>
</dbReference>
<dbReference type="Gene3D" id="3.30.70.660">
    <property type="entry name" value="Pseudouridine synthase I, catalytic domain, C-terminal subdomain"/>
    <property type="match status" value="1"/>
</dbReference>
<dbReference type="InterPro" id="IPR020103">
    <property type="entry name" value="PsdUridine_synth_cat_dom_sf"/>
</dbReference>
<dbReference type="GO" id="GO:0003723">
    <property type="term" value="F:RNA binding"/>
    <property type="evidence" value="ECO:0007669"/>
    <property type="project" value="InterPro"/>
</dbReference>
<dbReference type="SUPFAM" id="SSF55120">
    <property type="entry name" value="Pseudouridine synthase"/>
    <property type="match status" value="1"/>
</dbReference>